<proteinExistence type="predicted"/>
<evidence type="ECO:0000313" key="3">
    <source>
        <dbReference type="Proteomes" id="UP000290289"/>
    </source>
</evidence>
<evidence type="ECO:0000256" key="1">
    <source>
        <dbReference type="SAM" id="SignalP"/>
    </source>
</evidence>
<dbReference type="Proteomes" id="UP000290289">
    <property type="component" value="Chromosome 13"/>
</dbReference>
<name>A0A498IBG1_MALDO</name>
<feature type="signal peptide" evidence="1">
    <location>
        <begin position="1"/>
        <end position="19"/>
    </location>
</feature>
<evidence type="ECO:0000313" key="2">
    <source>
        <dbReference type="EMBL" id="RXH79502.1"/>
    </source>
</evidence>
<sequence>MVGMHGAALTHLFMRPAAAFKQIVPLGTNWPAKVCYECPARTMRIHAEESSLVHKYGKDDDIVVKDPTAKIGSNWDILMKIYLKEQDEDEGDKSEGCGGGCGRLVLVFHFVRNQPLFNLQISQYATTTTYSAKTTTQESLQLSRSHPSESLQLPIVCDRPDGRYDLCSINGSTVLDTNIFTFFALGPAQLPQVGKVQPYPRKFEGFIMSRIKNITLTSGPQSPSCKVQHNVSALVFSAGGYTGNFFHDFDDGFVPLLITVNTIFPDQDIVIVVSEAPYWWPSRYADLLAMFDKYPIIILKNTTATHCFPAATIGLIYNT</sequence>
<feature type="chain" id="PRO_5019768100" evidence="1">
    <location>
        <begin position="20"/>
        <end position="319"/>
    </location>
</feature>
<dbReference type="GO" id="GO:0016757">
    <property type="term" value="F:glycosyltransferase activity"/>
    <property type="evidence" value="ECO:0007669"/>
    <property type="project" value="InterPro"/>
</dbReference>
<gene>
    <name evidence="2" type="ORF">DVH24_040649</name>
</gene>
<accession>A0A498IBG1</accession>
<keyword evidence="1" id="KW-0732">Signal</keyword>
<dbReference type="InterPro" id="IPR007657">
    <property type="entry name" value="Glycosyltransferase_61"/>
</dbReference>
<organism evidence="2 3">
    <name type="scientific">Malus domestica</name>
    <name type="common">Apple</name>
    <name type="synonym">Pyrus malus</name>
    <dbReference type="NCBI Taxonomy" id="3750"/>
    <lineage>
        <taxon>Eukaryota</taxon>
        <taxon>Viridiplantae</taxon>
        <taxon>Streptophyta</taxon>
        <taxon>Embryophyta</taxon>
        <taxon>Tracheophyta</taxon>
        <taxon>Spermatophyta</taxon>
        <taxon>Magnoliopsida</taxon>
        <taxon>eudicotyledons</taxon>
        <taxon>Gunneridae</taxon>
        <taxon>Pentapetalae</taxon>
        <taxon>rosids</taxon>
        <taxon>fabids</taxon>
        <taxon>Rosales</taxon>
        <taxon>Rosaceae</taxon>
        <taxon>Amygdaloideae</taxon>
        <taxon>Maleae</taxon>
        <taxon>Malus</taxon>
    </lineage>
</organism>
<dbReference type="PANTHER" id="PTHR20961">
    <property type="entry name" value="GLYCOSYLTRANSFERASE"/>
    <property type="match status" value="1"/>
</dbReference>
<dbReference type="EMBL" id="RDQH01000339">
    <property type="protein sequence ID" value="RXH79502.1"/>
    <property type="molecule type" value="Genomic_DNA"/>
</dbReference>
<protein>
    <submittedName>
        <fullName evidence="2">Uncharacterized protein</fullName>
    </submittedName>
</protein>
<reference evidence="2 3" key="1">
    <citation type="submission" date="2018-10" db="EMBL/GenBank/DDBJ databases">
        <title>A high-quality apple genome assembly.</title>
        <authorList>
            <person name="Hu J."/>
        </authorList>
    </citation>
    <scope>NUCLEOTIDE SEQUENCE [LARGE SCALE GENOMIC DNA]</scope>
    <source>
        <strain evidence="3">cv. HFTH1</strain>
        <tissue evidence="2">Young leaf</tissue>
    </source>
</reference>
<dbReference type="PANTHER" id="PTHR20961:SF103">
    <property type="entry name" value="PUTATIVE-RELATED"/>
    <property type="match status" value="1"/>
</dbReference>
<keyword evidence="3" id="KW-1185">Reference proteome</keyword>
<dbReference type="AlphaFoldDB" id="A0A498IBG1"/>
<comment type="caution">
    <text evidence="2">The sequence shown here is derived from an EMBL/GenBank/DDBJ whole genome shotgun (WGS) entry which is preliminary data.</text>
</comment>